<sequence length="176" mass="19372">MKFLVLAALQIDSVLKLLEIIIWPATLFVIILLFRKQFKDAMERLGSFKADATGISMSFEPKLDAAKKIFSALKPEGTAKSAVSLHESTSFTGSPQEQLRQIKTELHNSLVELAEEANINPSGNSTAALNRELADRSIVKKDSYHLIEALLDVISAAPPSITQSQVSEIKQMYNSI</sequence>
<proteinExistence type="predicted"/>
<name>A0A2S0HZA8_9FLAO</name>
<evidence type="ECO:0000313" key="3">
    <source>
        <dbReference type="Proteomes" id="UP000238442"/>
    </source>
</evidence>
<feature type="transmembrane region" description="Helical" evidence="1">
    <location>
        <begin position="14"/>
        <end position="34"/>
    </location>
</feature>
<dbReference type="EMBL" id="CP027062">
    <property type="protein sequence ID" value="AVI51946.1"/>
    <property type="molecule type" value="Genomic_DNA"/>
</dbReference>
<keyword evidence="1" id="KW-0472">Membrane</keyword>
<evidence type="ECO:0000313" key="2">
    <source>
        <dbReference type="EMBL" id="AVI51946.1"/>
    </source>
</evidence>
<evidence type="ECO:0000256" key="1">
    <source>
        <dbReference type="SAM" id="Phobius"/>
    </source>
</evidence>
<dbReference type="KEGG" id="aue:C5O00_12605"/>
<reference evidence="2 3" key="1">
    <citation type="submission" date="2018-02" db="EMBL/GenBank/DDBJ databases">
        <title>Genomic analysis of the strain RR4-38 isolated from a seawater recirculating aquaculture system.</title>
        <authorList>
            <person name="Kim Y.-S."/>
            <person name="Jang Y.H."/>
            <person name="Kim K.-H."/>
        </authorList>
    </citation>
    <scope>NUCLEOTIDE SEQUENCE [LARGE SCALE GENOMIC DNA]</scope>
    <source>
        <strain evidence="2 3">RR4-38</strain>
    </source>
</reference>
<gene>
    <name evidence="2" type="ORF">C5O00_12605</name>
</gene>
<protein>
    <submittedName>
        <fullName evidence="2">Uncharacterized protein</fullName>
    </submittedName>
</protein>
<dbReference type="AlphaFoldDB" id="A0A2S0HZA8"/>
<keyword evidence="3" id="KW-1185">Reference proteome</keyword>
<dbReference type="RefSeq" id="WP_105217186.1">
    <property type="nucleotide sequence ID" value="NZ_CP027062.1"/>
</dbReference>
<dbReference type="OrthoDB" id="1448613at2"/>
<keyword evidence="1" id="KW-0812">Transmembrane</keyword>
<organism evidence="2 3">
    <name type="scientific">Pukyongia salina</name>
    <dbReference type="NCBI Taxonomy" id="2094025"/>
    <lineage>
        <taxon>Bacteria</taxon>
        <taxon>Pseudomonadati</taxon>
        <taxon>Bacteroidota</taxon>
        <taxon>Flavobacteriia</taxon>
        <taxon>Flavobacteriales</taxon>
        <taxon>Flavobacteriaceae</taxon>
        <taxon>Pukyongia</taxon>
    </lineage>
</organism>
<dbReference type="Proteomes" id="UP000238442">
    <property type="component" value="Chromosome"/>
</dbReference>
<keyword evidence="1" id="KW-1133">Transmembrane helix</keyword>
<accession>A0A2S0HZA8</accession>